<dbReference type="InterPro" id="IPR011990">
    <property type="entry name" value="TPR-like_helical_dom_sf"/>
</dbReference>
<dbReference type="Gene3D" id="1.25.40.10">
    <property type="entry name" value="Tetratricopeptide repeat domain"/>
    <property type="match status" value="1"/>
</dbReference>
<dbReference type="Proteomes" id="UP000186313">
    <property type="component" value="Unassembled WGS sequence"/>
</dbReference>
<proteinExistence type="predicted"/>
<dbReference type="AlphaFoldDB" id="A0A1Q9HKB0"/>
<evidence type="ECO:0000313" key="1">
    <source>
        <dbReference type="EMBL" id="OLQ90741.1"/>
    </source>
</evidence>
<dbReference type="STRING" id="1381081.BIY22_06470"/>
<sequence length="325" mass="37108">MSLALALTTSAWAMNNYDVSKMSAEEAYQHGKLLRSQFKNSEAKTYLQYAADNGYPNGAYLYAMESMGNQTNPRAVENAIVYLTNAAELGSRPALRYLYRQGEWLSEAKRRKYQTQYYNSLIELGAQSPGVAYLCLSDYFYAEDKELSAYYLSKAIEFELPSAHMISAQRLESEEGSFFFASDRVAQVEQHYLQAAELGYIPAIKKYITILEQKGKYKEALTWREKALTQGDITSLVSLGAIYSGSSVRYGFVEQDLAKAKAYFELYLDNAGQDSLSDIYKQTEYNHKNIIDKITVDKELQVERIKDGLSNVDFFYNYDFLWSIN</sequence>
<gene>
    <name evidence="1" type="ORF">BIY22_06470</name>
</gene>
<evidence type="ECO:0000313" key="2">
    <source>
        <dbReference type="Proteomes" id="UP000186313"/>
    </source>
</evidence>
<protein>
    <recommendedName>
        <fullName evidence="3">Sel1 repeat family protein</fullName>
    </recommendedName>
</protein>
<organism evidence="1 2">
    <name type="scientific">Vibrio panuliri</name>
    <dbReference type="NCBI Taxonomy" id="1381081"/>
    <lineage>
        <taxon>Bacteria</taxon>
        <taxon>Pseudomonadati</taxon>
        <taxon>Pseudomonadota</taxon>
        <taxon>Gammaproteobacteria</taxon>
        <taxon>Vibrionales</taxon>
        <taxon>Vibrionaceae</taxon>
        <taxon>Vibrio</taxon>
    </lineage>
</organism>
<reference evidence="1 2" key="1">
    <citation type="submission" date="2016-09" db="EMBL/GenBank/DDBJ databases">
        <title>Genomic Taxonomy of the Vibrionaceae.</title>
        <authorList>
            <person name="Gonzalez-Castillo A."/>
            <person name="Gomez-Gil B."/>
            <person name="Enciso-Ibarra K."/>
        </authorList>
    </citation>
    <scope>NUCLEOTIDE SEQUENCE [LARGE SCALE GENOMIC DNA]</scope>
    <source>
        <strain evidence="1 2">CAIM 703</strain>
    </source>
</reference>
<accession>A0A1Q9HKB0</accession>
<dbReference type="SUPFAM" id="SSF81901">
    <property type="entry name" value="HCP-like"/>
    <property type="match status" value="2"/>
</dbReference>
<name>A0A1Q9HKB0_9VIBR</name>
<comment type="caution">
    <text evidence="1">The sequence shown here is derived from an EMBL/GenBank/DDBJ whole genome shotgun (WGS) entry which is preliminary data.</text>
</comment>
<evidence type="ECO:0008006" key="3">
    <source>
        <dbReference type="Google" id="ProtNLM"/>
    </source>
</evidence>
<dbReference type="EMBL" id="MJMJ01000012">
    <property type="protein sequence ID" value="OLQ90741.1"/>
    <property type="molecule type" value="Genomic_DNA"/>
</dbReference>